<dbReference type="Proteomes" id="UP000050794">
    <property type="component" value="Unassembled WGS sequence"/>
</dbReference>
<reference evidence="7" key="1">
    <citation type="submission" date="2016-06" db="UniProtKB">
        <authorList>
            <consortium name="WormBaseParasite"/>
        </authorList>
    </citation>
    <scope>IDENTIFICATION</scope>
</reference>
<dbReference type="Pfam" id="PF01549">
    <property type="entry name" value="ShK"/>
    <property type="match status" value="1"/>
</dbReference>
<evidence type="ECO:0000313" key="6">
    <source>
        <dbReference type="Proteomes" id="UP000050794"/>
    </source>
</evidence>
<evidence type="ECO:0000256" key="2">
    <source>
        <dbReference type="ARBA" id="ARBA00023157"/>
    </source>
</evidence>
<keyword evidence="2" id="KW-1015">Disulfide bond</keyword>
<dbReference type="SMART" id="SM00254">
    <property type="entry name" value="ShKT"/>
    <property type="match status" value="1"/>
</dbReference>
<dbReference type="PANTHER" id="PTHR46219">
    <property type="entry name" value="PROTEIN CBG11138"/>
    <property type="match status" value="1"/>
</dbReference>
<dbReference type="WBParaSite" id="TCNE_0000349601-mRNA-1">
    <property type="protein sequence ID" value="TCNE_0000349601-mRNA-1"/>
    <property type="gene ID" value="TCNE_0000349601"/>
</dbReference>
<dbReference type="Gene3D" id="1.10.10.1940">
    <property type="match status" value="1"/>
</dbReference>
<comment type="caution">
    <text evidence="3">Lacks conserved residue(s) required for the propagation of feature annotation.</text>
</comment>
<reference evidence="5 6" key="2">
    <citation type="submission" date="2018-11" db="EMBL/GenBank/DDBJ databases">
        <authorList>
            <consortium name="Pathogen Informatics"/>
        </authorList>
    </citation>
    <scope>NUCLEOTIDE SEQUENCE [LARGE SCALE GENOMIC DNA]</scope>
</reference>
<proteinExistence type="predicted"/>
<evidence type="ECO:0000313" key="5">
    <source>
        <dbReference type="EMBL" id="VDM29214.1"/>
    </source>
</evidence>
<organism evidence="6 7">
    <name type="scientific">Toxocara canis</name>
    <name type="common">Canine roundworm</name>
    <dbReference type="NCBI Taxonomy" id="6265"/>
    <lineage>
        <taxon>Eukaryota</taxon>
        <taxon>Metazoa</taxon>
        <taxon>Ecdysozoa</taxon>
        <taxon>Nematoda</taxon>
        <taxon>Chromadorea</taxon>
        <taxon>Rhabditida</taxon>
        <taxon>Spirurina</taxon>
        <taxon>Ascaridomorpha</taxon>
        <taxon>Ascaridoidea</taxon>
        <taxon>Toxocaridae</taxon>
        <taxon>Toxocara</taxon>
    </lineage>
</organism>
<dbReference type="InterPro" id="IPR003582">
    <property type="entry name" value="ShKT_dom"/>
</dbReference>
<sequence length="115" mass="12299">MQVNHRGFGKHLGWVFQLDKQQRRPNTERQLLACITVGTSTLCPSGMMCVVSSVGNICIAPCPPATTPSTVPSAICVDKTGPNGISNCAAAAHLCNNALYYNLMTEQCPRTCGRC</sequence>
<evidence type="ECO:0000256" key="3">
    <source>
        <dbReference type="PROSITE-ProRule" id="PRU01005"/>
    </source>
</evidence>
<dbReference type="EMBL" id="UYWY01004534">
    <property type="protein sequence ID" value="VDM29214.1"/>
    <property type="molecule type" value="Genomic_DNA"/>
</dbReference>
<dbReference type="PANTHER" id="PTHR46219:SF5">
    <property type="entry name" value="SHKT DOMAIN-CONTAINING PROTEIN"/>
    <property type="match status" value="1"/>
</dbReference>
<dbReference type="AlphaFoldDB" id="A0A183U4S6"/>
<protein>
    <submittedName>
        <fullName evidence="7">ShKT domain-containing protein</fullName>
    </submittedName>
</protein>
<dbReference type="FunFam" id="1.10.10.1940:FF:000002">
    <property type="entry name" value="PHAryngeal gland Toxin-related"/>
    <property type="match status" value="1"/>
</dbReference>
<evidence type="ECO:0000313" key="7">
    <source>
        <dbReference type="WBParaSite" id="TCNE_0000349601-mRNA-1"/>
    </source>
</evidence>
<name>A0A183U4S6_TOXCA</name>
<accession>A0A183U4S6</accession>
<gene>
    <name evidence="5" type="ORF">TCNE_LOCUS3497</name>
</gene>
<keyword evidence="6" id="KW-1185">Reference proteome</keyword>
<dbReference type="PROSITE" id="PS51670">
    <property type="entry name" value="SHKT"/>
    <property type="match status" value="1"/>
</dbReference>
<keyword evidence="1" id="KW-0732">Signal</keyword>
<evidence type="ECO:0000259" key="4">
    <source>
        <dbReference type="PROSITE" id="PS51670"/>
    </source>
</evidence>
<evidence type="ECO:0000256" key="1">
    <source>
        <dbReference type="ARBA" id="ARBA00022729"/>
    </source>
</evidence>
<feature type="domain" description="ShKT" evidence="4">
    <location>
        <begin position="76"/>
        <end position="115"/>
    </location>
</feature>